<feature type="transmembrane region" description="Helical" evidence="6">
    <location>
        <begin position="103"/>
        <end position="125"/>
    </location>
</feature>
<dbReference type="InterPro" id="IPR000620">
    <property type="entry name" value="EamA_dom"/>
</dbReference>
<feature type="transmembrane region" description="Helical" evidence="6">
    <location>
        <begin position="256"/>
        <end position="274"/>
    </location>
</feature>
<evidence type="ECO:0000259" key="7">
    <source>
        <dbReference type="Pfam" id="PF00892"/>
    </source>
</evidence>
<name>A0A3N1ME36_9PROT</name>
<organism evidence="8 9">
    <name type="scientific">Stella humosa</name>
    <dbReference type="NCBI Taxonomy" id="94"/>
    <lineage>
        <taxon>Bacteria</taxon>
        <taxon>Pseudomonadati</taxon>
        <taxon>Pseudomonadota</taxon>
        <taxon>Alphaproteobacteria</taxon>
        <taxon>Rhodospirillales</taxon>
        <taxon>Stellaceae</taxon>
        <taxon>Stella</taxon>
    </lineage>
</organism>
<dbReference type="PANTHER" id="PTHR32322">
    <property type="entry name" value="INNER MEMBRANE TRANSPORTER"/>
    <property type="match status" value="1"/>
</dbReference>
<proteinExistence type="inferred from homology"/>
<dbReference type="Pfam" id="PF00892">
    <property type="entry name" value="EamA"/>
    <property type="match status" value="2"/>
</dbReference>
<feature type="transmembrane region" description="Helical" evidence="6">
    <location>
        <begin position="157"/>
        <end position="178"/>
    </location>
</feature>
<protein>
    <submittedName>
        <fullName evidence="8">Drug/metabolite transporter (DMT)-like permease</fullName>
    </submittedName>
</protein>
<keyword evidence="3 6" id="KW-0812">Transmembrane</keyword>
<comment type="similarity">
    <text evidence="2">Belongs to the EamA transporter family.</text>
</comment>
<feature type="transmembrane region" description="Helical" evidence="6">
    <location>
        <begin position="223"/>
        <end position="244"/>
    </location>
</feature>
<evidence type="ECO:0000256" key="4">
    <source>
        <dbReference type="ARBA" id="ARBA00022989"/>
    </source>
</evidence>
<comment type="caution">
    <text evidence="8">The sequence shown here is derived from an EMBL/GenBank/DDBJ whole genome shotgun (WGS) entry which is preliminary data.</text>
</comment>
<sequence length="305" mass="32603">MESPRSPLLRALTNPYFLLALAALTWSGNHVVGRAIAGHVPPYALSTLRWAVPIPILWVLARPHVVRDWPAIRQHWKLMVALGLGGGTLFSAMQYVGLQYTSALNVSVINSLAPMMIVAAGALLFGERLSARQLLGIGLSLAGVLAIITKADPARLAGLSFDIGDVIILFNMAVWAVYSACLRMAPRIHWLSFAFVLAVISALGTLPAMAWEHASGYQLQPTLATLLAVLYVAIFPSFVGYAAWNRGVEAIGASRAGAFLYVIPLYSAVLASTFLGERLMAYHVGGFVAIVAGVTLAVRRAATAR</sequence>
<dbReference type="InterPro" id="IPR037185">
    <property type="entry name" value="EmrE-like"/>
</dbReference>
<dbReference type="Gene3D" id="1.10.3730.20">
    <property type="match status" value="1"/>
</dbReference>
<evidence type="ECO:0000256" key="3">
    <source>
        <dbReference type="ARBA" id="ARBA00022692"/>
    </source>
</evidence>
<feature type="transmembrane region" description="Helical" evidence="6">
    <location>
        <begin position="78"/>
        <end position="97"/>
    </location>
</feature>
<evidence type="ECO:0000256" key="5">
    <source>
        <dbReference type="ARBA" id="ARBA00023136"/>
    </source>
</evidence>
<gene>
    <name evidence="8" type="ORF">EDC65_0181</name>
</gene>
<feature type="domain" description="EamA" evidence="7">
    <location>
        <begin position="163"/>
        <end position="298"/>
    </location>
</feature>
<feature type="transmembrane region" description="Helical" evidence="6">
    <location>
        <begin position="190"/>
        <end position="211"/>
    </location>
</feature>
<dbReference type="InterPro" id="IPR050638">
    <property type="entry name" value="AA-Vitamin_Transporters"/>
</dbReference>
<evidence type="ECO:0000313" key="9">
    <source>
        <dbReference type="Proteomes" id="UP000278222"/>
    </source>
</evidence>
<feature type="transmembrane region" description="Helical" evidence="6">
    <location>
        <begin position="134"/>
        <end position="151"/>
    </location>
</feature>
<dbReference type="GO" id="GO:0016020">
    <property type="term" value="C:membrane"/>
    <property type="evidence" value="ECO:0007669"/>
    <property type="project" value="UniProtKB-SubCell"/>
</dbReference>
<reference evidence="8 9" key="1">
    <citation type="submission" date="2018-11" db="EMBL/GenBank/DDBJ databases">
        <title>Genomic Encyclopedia of Type Strains, Phase IV (KMG-IV): sequencing the most valuable type-strain genomes for metagenomic binning, comparative biology and taxonomic classification.</title>
        <authorList>
            <person name="Goeker M."/>
        </authorList>
    </citation>
    <scope>NUCLEOTIDE SEQUENCE [LARGE SCALE GENOMIC DNA]</scope>
    <source>
        <strain evidence="8 9">DSM 5900</strain>
    </source>
</reference>
<comment type="subcellular location">
    <subcellularLocation>
        <location evidence="1">Membrane</location>
        <topology evidence="1">Multi-pass membrane protein</topology>
    </subcellularLocation>
</comment>
<dbReference type="EMBL" id="RJKX01000011">
    <property type="protein sequence ID" value="ROQ01010.1"/>
    <property type="molecule type" value="Genomic_DNA"/>
</dbReference>
<evidence type="ECO:0000256" key="1">
    <source>
        <dbReference type="ARBA" id="ARBA00004141"/>
    </source>
</evidence>
<dbReference type="Proteomes" id="UP000278222">
    <property type="component" value="Unassembled WGS sequence"/>
</dbReference>
<dbReference type="SUPFAM" id="SSF103481">
    <property type="entry name" value="Multidrug resistance efflux transporter EmrE"/>
    <property type="match status" value="2"/>
</dbReference>
<evidence type="ECO:0000256" key="2">
    <source>
        <dbReference type="ARBA" id="ARBA00007362"/>
    </source>
</evidence>
<dbReference type="PANTHER" id="PTHR32322:SF2">
    <property type="entry name" value="EAMA DOMAIN-CONTAINING PROTEIN"/>
    <property type="match status" value="1"/>
</dbReference>
<dbReference type="RefSeq" id="WP_170216268.1">
    <property type="nucleotide sequence ID" value="NZ_AP019700.1"/>
</dbReference>
<dbReference type="AlphaFoldDB" id="A0A3N1ME36"/>
<evidence type="ECO:0000256" key="6">
    <source>
        <dbReference type="SAM" id="Phobius"/>
    </source>
</evidence>
<feature type="domain" description="EamA" evidence="7">
    <location>
        <begin position="16"/>
        <end position="148"/>
    </location>
</feature>
<evidence type="ECO:0000313" key="8">
    <source>
        <dbReference type="EMBL" id="ROQ01010.1"/>
    </source>
</evidence>
<feature type="transmembrane region" description="Helical" evidence="6">
    <location>
        <begin position="47"/>
        <end position="66"/>
    </location>
</feature>
<keyword evidence="5 6" id="KW-0472">Membrane</keyword>
<feature type="transmembrane region" description="Helical" evidence="6">
    <location>
        <begin position="280"/>
        <end position="298"/>
    </location>
</feature>
<keyword evidence="9" id="KW-1185">Reference proteome</keyword>
<keyword evidence="4 6" id="KW-1133">Transmembrane helix</keyword>
<accession>A0A3N1ME36</accession>